<evidence type="ECO:0000256" key="5">
    <source>
        <dbReference type="ARBA" id="ARBA00093604"/>
    </source>
</evidence>
<keyword evidence="3" id="KW-1015">Disulfide bond</keyword>
<evidence type="ECO:0000256" key="2">
    <source>
        <dbReference type="ARBA" id="ARBA00022990"/>
    </source>
</evidence>
<evidence type="ECO:0000256" key="3">
    <source>
        <dbReference type="ARBA" id="ARBA00023157"/>
    </source>
</evidence>
<keyword evidence="2" id="KW-0007">Acetylation</keyword>
<dbReference type="EMBL" id="CAJFCJ010000021">
    <property type="protein sequence ID" value="CAD5124529.1"/>
    <property type="molecule type" value="Genomic_DNA"/>
</dbReference>
<proteinExistence type="predicted"/>
<dbReference type="Gene3D" id="3.40.50.720">
    <property type="entry name" value="NAD(P)-binding Rossmann-like Domain"/>
    <property type="match status" value="1"/>
</dbReference>
<dbReference type="GO" id="GO:0005737">
    <property type="term" value="C:cytoplasm"/>
    <property type="evidence" value="ECO:0007669"/>
    <property type="project" value="TreeGrafter"/>
</dbReference>
<dbReference type="GO" id="GO:0016620">
    <property type="term" value="F:oxidoreductase activity, acting on the aldehyde or oxo group of donors, NAD or NADP as acceptor"/>
    <property type="evidence" value="ECO:0007669"/>
    <property type="project" value="InterPro"/>
</dbReference>
<dbReference type="OrthoDB" id="430436at2759"/>
<organism evidence="7 8">
    <name type="scientific">Dimorphilus gyrociliatus</name>
    <dbReference type="NCBI Taxonomy" id="2664684"/>
    <lineage>
        <taxon>Eukaryota</taxon>
        <taxon>Metazoa</taxon>
        <taxon>Spiralia</taxon>
        <taxon>Lophotrochozoa</taxon>
        <taxon>Annelida</taxon>
        <taxon>Polychaeta</taxon>
        <taxon>Polychaeta incertae sedis</taxon>
        <taxon>Dinophilidae</taxon>
        <taxon>Dimorphilus</taxon>
    </lineage>
</organism>
<dbReference type="GO" id="GO:0051287">
    <property type="term" value="F:NAD binding"/>
    <property type="evidence" value="ECO:0007669"/>
    <property type="project" value="InterPro"/>
</dbReference>
<dbReference type="AlphaFoldDB" id="A0A7I8W8T0"/>
<reference evidence="7 8" key="1">
    <citation type="submission" date="2020-08" db="EMBL/GenBank/DDBJ databases">
        <authorList>
            <person name="Hejnol A."/>
        </authorList>
    </citation>
    <scope>NUCLEOTIDE SEQUENCE [LARGE SCALE GENOMIC DNA]</scope>
</reference>
<evidence type="ECO:0000313" key="8">
    <source>
        <dbReference type="Proteomes" id="UP000549394"/>
    </source>
</evidence>
<dbReference type="PANTHER" id="PTHR14097:SF7">
    <property type="entry name" value="OXIDOREDUCTASE HTATIP2"/>
    <property type="match status" value="1"/>
</dbReference>
<dbReference type="FunFam" id="3.40.50.720:FF:000271">
    <property type="entry name" value="oxidoreductase HTATIP2 isoform X1"/>
    <property type="match status" value="1"/>
</dbReference>
<dbReference type="GO" id="GO:1901607">
    <property type="term" value="P:alpha-amino acid biosynthetic process"/>
    <property type="evidence" value="ECO:0007669"/>
    <property type="project" value="UniProtKB-ARBA"/>
</dbReference>
<sequence>MADNQTGKRAFIIGFTGATGMELLNNLAKNNIFSKIVLIGRRKVDFDDEEIKSWEQRLVDFDNLSKHADDFKDLDVGFCSLGTTRAKAGKDGFYKIDHDYVIESAKLAKEGGCKEFHYVSSAGADKNSMMFYLKTKKQVEEDLAQIGFDRLSIYRPKMLLGKRKECRITDFLGKAVLKPVIAVSPTAISIPIEMVAKAMLINSQNDIKEPVEVIDNAMCYKIGKGDKDIP</sequence>
<comment type="caution">
    <text evidence="7">The sequence shown here is derived from an EMBL/GenBank/DDBJ whole genome shotgun (WGS) entry which is preliminary data.</text>
</comment>
<protein>
    <recommendedName>
        <fullName evidence="5">Protein HTATIP2</fullName>
    </recommendedName>
</protein>
<feature type="domain" description="Semialdehyde dehydrogenase NAD-binding" evidence="6">
    <location>
        <begin position="11"/>
        <end position="98"/>
    </location>
</feature>
<evidence type="ECO:0000256" key="1">
    <source>
        <dbReference type="ARBA" id="ARBA00022857"/>
    </source>
</evidence>
<keyword evidence="1" id="KW-0521">NADP</keyword>
<dbReference type="Pfam" id="PF01118">
    <property type="entry name" value="Semialdhyde_dh"/>
    <property type="match status" value="1"/>
</dbReference>
<accession>A0A7I8W8T0</accession>
<evidence type="ECO:0000313" key="7">
    <source>
        <dbReference type="EMBL" id="CAD5124529.1"/>
    </source>
</evidence>
<keyword evidence="8" id="KW-1185">Reference proteome</keyword>
<name>A0A7I8W8T0_9ANNE</name>
<dbReference type="PANTHER" id="PTHR14097">
    <property type="entry name" value="OXIDOREDUCTASE HTATIP2"/>
    <property type="match status" value="1"/>
</dbReference>
<comment type="subunit">
    <text evidence="4">Monomer. Forms homodimers during oxidative stress. Interacts (via N-terminus) with elongation factor EEF1A1 (via middle-region); the interaction is direct and competes with EEF1A1 binding to guanyl-nucleotide exchange factor EEF1B2, thereby inhibiting GDP for GTP exchange and reactivation of EEF1A1. Interacts with nuclear transport receptors XPO4, IPO5/RANBP5, IPO7, IPO9 and KPNB1 as well as GCN1L1/GCN1 and LRPPRC probably through their HEAT repeats. Binds NCOA5/CIA.</text>
</comment>
<dbReference type="Proteomes" id="UP000549394">
    <property type="component" value="Unassembled WGS sequence"/>
</dbReference>
<gene>
    <name evidence="7" type="ORF">DGYR_LOCUS12064</name>
</gene>
<evidence type="ECO:0000259" key="6">
    <source>
        <dbReference type="Pfam" id="PF01118"/>
    </source>
</evidence>
<dbReference type="GO" id="GO:0051170">
    <property type="term" value="P:import into nucleus"/>
    <property type="evidence" value="ECO:0007669"/>
    <property type="project" value="TreeGrafter"/>
</dbReference>
<dbReference type="SUPFAM" id="SSF51735">
    <property type="entry name" value="NAD(P)-binding Rossmann-fold domains"/>
    <property type="match status" value="1"/>
</dbReference>
<dbReference type="CDD" id="cd05250">
    <property type="entry name" value="CC3_like_SDR_a"/>
    <property type="match status" value="1"/>
</dbReference>
<evidence type="ECO:0000256" key="4">
    <source>
        <dbReference type="ARBA" id="ARBA00093483"/>
    </source>
</evidence>
<dbReference type="InterPro" id="IPR000534">
    <property type="entry name" value="Semialdehyde_DH_NAD-bd"/>
</dbReference>
<dbReference type="InterPro" id="IPR036291">
    <property type="entry name" value="NAD(P)-bd_dom_sf"/>
</dbReference>